<comment type="pathway">
    <text evidence="2">Protein modification; protein ubiquitination.</text>
</comment>
<dbReference type="Gene3D" id="3.30.2160.10">
    <property type="entry name" value="Hect, E3 ligase catalytic domain"/>
    <property type="match status" value="1"/>
</dbReference>
<evidence type="ECO:0000256" key="4">
    <source>
        <dbReference type="ARBA" id="ARBA00022679"/>
    </source>
</evidence>
<dbReference type="Gene3D" id="3.90.1750.10">
    <property type="entry name" value="Hect, E3 ligase catalytic domains"/>
    <property type="match status" value="2"/>
</dbReference>
<dbReference type="InterPro" id="IPR050409">
    <property type="entry name" value="E3_ubiq-protein_ligase"/>
</dbReference>
<dbReference type="PROSITE" id="PS50194">
    <property type="entry name" value="FILAMIN_REPEAT"/>
    <property type="match status" value="1"/>
</dbReference>
<organism evidence="10 11">
    <name type="scientific">Tegillarca granosa</name>
    <name type="common">Malaysian cockle</name>
    <name type="synonym">Anadara granosa</name>
    <dbReference type="NCBI Taxonomy" id="220873"/>
    <lineage>
        <taxon>Eukaryota</taxon>
        <taxon>Metazoa</taxon>
        <taxon>Spiralia</taxon>
        <taxon>Lophotrochozoa</taxon>
        <taxon>Mollusca</taxon>
        <taxon>Bivalvia</taxon>
        <taxon>Autobranchia</taxon>
        <taxon>Pteriomorphia</taxon>
        <taxon>Arcoida</taxon>
        <taxon>Arcoidea</taxon>
        <taxon>Arcidae</taxon>
        <taxon>Tegillarca</taxon>
    </lineage>
</organism>
<comment type="catalytic activity">
    <reaction evidence="1">
        <text>S-ubiquitinyl-[E2 ubiquitin-conjugating enzyme]-L-cysteine + [acceptor protein]-L-lysine = [E2 ubiquitin-conjugating enzyme]-L-cysteine + N(6)-ubiquitinyl-[acceptor protein]-L-lysine.</text>
        <dbReference type="EC" id="2.3.2.26"/>
    </reaction>
</comment>
<keyword evidence="8" id="KW-0472">Membrane</keyword>
<dbReference type="Gene3D" id="3.30.2410.10">
    <property type="entry name" value="Hect, E3 ligase catalytic domain"/>
    <property type="match status" value="1"/>
</dbReference>
<evidence type="ECO:0000256" key="3">
    <source>
        <dbReference type="ARBA" id="ARBA00012485"/>
    </source>
</evidence>
<dbReference type="SMART" id="SM00557">
    <property type="entry name" value="IG_FLMN"/>
    <property type="match status" value="1"/>
</dbReference>
<dbReference type="InterPro" id="IPR035983">
    <property type="entry name" value="Hect_E3_ubiquitin_ligase"/>
</dbReference>
<dbReference type="InterPro" id="IPR058738">
    <property type="entry name" value="PH-like_AREL1"/>
</dbReference>
<dbReference type="InterPro" id="IPR014756">
    <property type="entry name" value="Ig_E-set"/>
</dbReference>
<dbReference type="SUPFAM" id="SSF56204">
    <property type="entry name" value="Hect, E3 ligase catalytic domain"/>
    <property type="match status" value="1"/>
</dbReference>
<dbReference type="Gene3D" id="2.60.40.10">
    <property type="entry name" value="Immunoglobulins"/>
    <property type="match status" value="1"/>
</dbReference>
<dbReference type="EC" id="2.3.2.26" evidence="3"/>
<keyword evidence="8" id="KW-1133">Transmembrane helix</keyword>
<evidence type="ECO:0000256" key="1">
    <source>
        <dbReference type="ARBA" id="ARBA00000885"/>
    </source>
</evidence>
<evidence type="ECO:0000256" key="6">
    <source>
        <dbReference type="PROSITE-ProRule" id="PRU00087"/>
    </source>
</evidence>
<feature type="transmembrane region" description="Helical" evidence="8">
    <location>
        <begin position="183"/>
        <end position="205"/>
    </location>
</feature>
<dbReference type="InterPro" id="IPR000569">
    <property type="entry name" value="HECT_dom"/>
</dbReference>
<evidence type="ECO:0000256" key="7">
    <source>
        <dbReference type="PROSITE-ProRule" id="PRU00104"/>
    </source>
</evidence>
<keyword evidence="4" id="KW-0808">Transferase</keyword>
<dbReference type="EMBL" id="JARBDR010000657">
    <property type="protein sequence ID" value="KAJ8308581.1"/>
    <property type="molecule type" value="Genomic_DNA"/>
</dbReference>
<feature type="domain" description="HECT" evidence="9">
    <location>
        <begin position="588"/>
        <end position="854"/>
    </location>
</feature>
<dbReference type="InterPro" id="IPR017868">
    <property type="entry name" value="Filamin/ABP280_repeat-like"/>
</dbReference>
<evidence type="ECO:0000256" key="2">
    <source>
        <dbReference type="ARBA" id="ARBA00004906"/>
    </source>
</evidence>
<proteinExistence type="predicted"/>
<dbReference type="SMART" id="SM00119">
    <property type="entry name" value="HECTc"/>
    <property type="match status" value="1"/>
</dbReference>
<protein>
    <recommendedName>
        <fullName evidence="3">HECT-type E3 ubiquitin transferase</fullName>
        <ecNumber evidence="3">2.3.2.26</ecNumber>
    </recommendedName>
</protein>
<keyword evidence="11" id="KW-1185">Reference proteome</keyword>
<name>A0ABQ9EW61_TEGGR</name>
<feature type="repeat" description="Filamin" evidence="6">
    <location>
        <begin position="266"/>
        <end position="351"/>
    </location>
</feature>
<evidence type="ECO:0000313" key="11">
    <source>
        <dbReference type="Proteomes" id="UP001217089"/>
    </source>
</evidence>
<evidence type="ECO:0000256" key="5">
    <source>
        <dbReference type="ARBA" id="ARBA00022786"/>
    </source>
</evidence>
<dbReference type="PANTHER" id="PTHR11254">
    <property type="entry name" value="HECT DOMAIN UBIQUITIN-PROTEIN LIGASE"/>
    <property type="match status" value="1"/>
</dbReference>
<dbReference type="PANTHER" id="PTHR11254:SF340">
    <property type="entry name" value="APOPTOSIS-RESISTANT E3 UBIQUITIN PROTEIN LIGASE 1"/>
    <property type="match status" value="1"/>
</dbReference>
<gene>
    <name evidence="10" type="ORF">KUTeg_013455</name>
</gene>
<dbReference type="InterPro" id="IPR013783">
    <property type="entry name" value="Ig-like_fold"/>
</dbReference>
<evidence type="ECO:0000256" key="8">
    <source>
        <dbReference type="SAM" id="Phobius"/>
    </source>
</evidence>
<dbReference type="Pfam" id="PF00632">
    <property type="entry name" value="HECT"/>
    <property type="match status" value="1"/>
</dbReference>
<reference evidence="10 11" key="1">
    <citation type="submission" date="2022-12" db="EMBL/GenBank/DDBJ databases">
        <title>Chromosome-level genome of Tegillarca granosa.</title>
        <authorList>
            <person name="Kim J."/>
        </authorList>
    </citation>
    <scope>NUCLEOTIDE SEQUENCE [LARGE SCALE GENOMIC DNA]</scope>
    <source>
        <strain evidence="10">Teg-2019</strain>
        <tissue evidence="10">Adductor muscle</tissue>
    </source>
</reference>
<evidence type="ECO:0000313" key="10">
    <source>
        <dbReference type="EMBL" id="KAJ8308581.1"/>
    </source>
</evidence>
<comment type="caution">
    <text evidence="10">The sequence shown here is derived from an EMBL/GenBank/DDBJ whole genome shotgun (WGS) entry which is preliminary data.</text>
</comment>
<dbReference type="PROSITE" id="PS50237">
    <property type="entry name" value="HECT"/>
    <property type="match status" value="1"/>
</dbReference>
<evidence type="ECO:0000259" key="9">
    <source>
        <dbReference type="PROSITE" id="PS50237"/>
    </source>
</evidence>
<dbReference type="InterPro" id="IPR001298">
    <property type="entry name" value="Filamin/ABP280_rpt"/>
</dbReference>
<dbReference type="SUPFAM" id="SSF81296">
    <property type="entry name" value="E set domains"/>
    <property type="match status" value="1"/>
</dbReference>
<accession>A0ABQ9EW61</accession>
<dbReference type="Pfam" id="PF00630">
    <property type="entry name" value="Filamin"/>
    <property type="match status" value="1"/>
</dbReference>
<dbReference type="Proteomes" id="UP001217089">
    <property type="component" value="Unassembled WGS sequence"/>
</dbReference>
<keyword evidence="8" id="KW-0812">Transmembrane</keyword>
<comment type="caution">
    <text evidence="7">Lacks conserved residue(s) required for the propagation of feature annotation.</text>
</comment>
<dbReference type="Pfam" id="PF25916">
    <property type="entry name" value="AREL1_PH-like"/>
    <property type="match status" value="1"/>
</dbReference>
<keyword evidence="5 7" id="KW-0833">Ubl conjugation pathway</keyword>
<sequence>MLEASYEKCMLEASYGKCMLEASYEKCMLEASYGKCMLEASYGKCMLEASYEKCMLEASYGKCMLEASYGKMHHMEKCMLEASYEKCMLEASYGKCMLEASYEKCMLEASYGKCMLEASYGKMYVRGIIWKNGIIWKKFLQDTILNFMLRASFGKLLFSASYEKCMFRASCGKCMFRASHRKILTILIGGLLIGFIMVMECMYGLRNAITRQGRLVSPAMTGGTGSIRPSLLPNPEKSWLWKLFWGVSVFPQHCVVKWEWTEPQLVGNTMSFTVQLFRKNGKPFAALDANSIFVEIFHKGTKVAYTKQLEKNDPDSNTIKVSFTVHKAGEYRITIMVSGRHIKDSPFIKRFEAGPIDAGRTGFTNYCSTIVCTAGIPYPLTIETQDTFGNPAVYKADQNNYFKIKVVQTENSIKYVPATQMIYNPEQKQLTMHIRMEKEGCYQATVSYGDVKLRNGDFNLLVISVDDMSQVNKNLARKSHNIWYEARLLSGDPDSNDKAKRVYVYISPKFYFNGYNSKYDSPVMTIHDGSQPPVILAAKERSGSETFQDKQLFFSQEVRRFHKKGTLTLKIDRLNLLYSSYRATKHFDASDWYKSFQIVFIGEQGLDWGGLRREWFEQVHPNPKRSHEMKLKMYEFAGKIVGKCLYDSALGSAYRQLYFEADDPELYKTKVRYIDENPIDDMELTFSEEEYSPEGQLLKVVDLIPGGSKLPVTNENKQHYLNCLAQYKLVSCVKEEVDHFLKGLNLLIPDNLLSIFDENELELLMCGTGNYSITDFKAHAVLDWFWTIVASFTEEQMARLLQFTTGCSQLPAGGFRELNPNFNQLCLPDYDTIDNFHKSLLIAINEGSQGFGLV</sequence>